<dbReference type="SUPFAM" id="SSF158472">
    <property type="entry name" value="HAMP domain-like"/>
    <property type="match status" value="1"/>
</dbReference>
<evidence type="ECO:0000259" key="5">
    <source>
        <dbReference type="PROSITE" id="PS50885"/>
    </source>
</evidence>
<dbReference type="SMART" id="SM00267">
    <property type="entry name" value="GGDEF"/>
    <property type="match status" value="1"/>
</dbReference>
<organism evidence="7 8">
    <name type="scientific">Candidatus Thiodiazotropha taylori</name>
    <dbReference type="NCBI Taxonomy" id="2792791"/>
    <lineage>
        <taxon>Bacteria</taxon>
        <taxon>Pseudomonadati</taxon>
        <taxon>Pseudomonadota</taxon>
        <taxon>Gammaproteobacteria</taxon>
        <taxon>Chromatiales</taxon>
        <taxon>Sedimenticolaceae</taxon>
        <taxon>Candidatus Thiodiazotropha</taxon>
    </lineage>
</organism>
<dbReference type="Pfam" id="PF00990">
    <property type="entry name" value="GGDEF"/>
    <property type="match status" value="1"/>
</dbReference>
<dbReference type="NCBIfam" id="TIGR00254">
    <property type="entry name" value="GGDEF"/>
    <property type="match status" value="1"/>
</dbReference>
<dbReference type="Gene3D" id="6.10.340.10">
    <property type="match status" value="1"/>
</dbReference>
<dbReference type="Gene3D" id="3.20.20.450">
    <property type="entry name" value="EAL domain"/>
    <property type="match status" value="1"/>
</dbReference>
<dbReference type="Gene3D" id="3.30.450.20">
    <property type="entry name" value="PAS domain"/>
    <property type="match status" value="1"/>
</dbReference>
<keyword evidence="2" id="KW-1133">Transmembrane helix</keyword>
<evidence type="ECO:0000313" key="7">
    <source>
        <dbReference type="EMBL" id="MBT2988082.1"/>
    </source>
</evidence>
<evidence type="ECO:0000259" key="3">
    <source>
        <dbReference type="PROSITE" id="PS50112"/>
    </source>
</evidence>
<dbReference type="PANTHER" id="PTHR44757:SF2">
    <property type="entry name" value="BIOFILM ARCHITECTURE MAINTENANCE PROTEIN MBAA"/>
    <property type="match status" value="1"/>
</dbReference>
<feature type="domain" description="GGDEF" evidence="6">
    <location>
        <begin position="408"/>
        <end position="541"/>
    </location>
</feature>
<protein>
    <submittedName>
        <fullName evidence="7">EAL domain-containing protein</fullName>
    </submittedName>
</protein>
<feature type="transmembrane region" description="Helical" evidence="2">
    <location>
        <begin position="171"/>
        <end position="190"/>
    </location>
</feature>
<dbReference type="InterPro" id="IPR001633">
    <property type="entry name" value="EAL_dom"/>
</dbReference>
<dbReference type="Proteomes" id="UP000770889">
    <property type="component" value="Unassembled WGS sequence"/>
</dbReference>
<accession>A0A944QSJ0</accession>
<feature type="transmembrane region" description="Helical" evidence="2">
    <location>
        <begin position="14"/>
        <end position="33"/>
    </location>
</feature>
<dbReference type="EMBL" id="JAHHGM010000003">
    <property type="protein sequence ID" value="MBT2988082.1"/>
    <property type="molecule type" value="Genomic_DNA"/>
</dbReference>
<dbReference type="InterPro" id="IPR000014">
    <property type="entry name" value="PAS"/>
</dbReference>
<reference evidence="7 8" key="1">
    <citation type="submission" date="2021-05" db="EMBL/GenBank/DDBJ databases">
        <title>Genetic and Functional Diversity in Clade A Lucinid endosymbionts from the Bahamas.</title>
        <authorList>
            <person name="Giani N.M."/>
            <person name="Engel A.S."/>
            <person name="Campbell B.J."/>
        </authorList>
    </citation>
    <scope>NUCLEOTIDE SEQUENCE [LARGE SCALE GENOMIC DNA]</scope>
    <source>
        <strain evidence="7">LUC16012Gg_MoonRockCtena</strain>
    </source>
</reference>
<dbReference type="SUPFAM" id="SSF55073">
    <property type="entry name" value="Nucleotide cyclase"/>
    <property type="match status" value="1"/>
</dbReference>
<comment type="cofactor">
    <cofactor evidence="1">
        <name>Mg(2+)</name>
        <dbReference type="ChEBI" id="CHEBI:18420"/>
    </cofactor>
</comment>
<dbReference type="CDD" id="cd01949">
    <property type="entry name" value="GGDEF"/>
    <property type="match status" value="1"/>
</dbReference>
<dbReference type="PROSITE" id="PS50112">
    <property type="entry name" value="PAS"/>
    <property type="match status" value="1"/>
</dbReference>
<dbReference type="PROSITE" id="PS50883">
    <property type="entry name" value="EAL"/>
    <property type="match status" value="1"/>
</dbReference>
<dbReference type="CDD" id="cd06225">
    <property type="entry name" value="HAMP"/>
    <property type="match status" value="1"/>
</dbReference>
<evidence type="ECO:0000259" key="4">
    <source>
        <dbReference type="PROSITE" id="PS50883"/>
    </source>
</evidence>
<dbReference type="InterPro" id="IPR043128">
    <property type="entry name" value="Rev_trsase/Diguanyl_cyclase"/>
</dbReference>
<dbReference type="PANTHER" id="PTHR44757">
    <property type="entry name" value="DIGUANYLATE CYCLASE DGCP"/>
    <property type="match status" value="1"/>
</dbReference>
<dbReference type="PROSITE" id="PS50885">
    <property type="entry name" value="HAMP"/>
    <property type="match status" value="1"/>
</dbReference>
<evidence type="ECO:0000256" key="2">
    <source>
        <dbReference type="SAM" id="Phobius"/>
    </source>
</evidence>
<evidence type="ECO:0000259" key="6">
    <source>
        <dbReference type="PROSITE" id="PS50887"/>
    </source>
</evidence>
<dbReference type="CDD" id="cd01948">
    <property type="entry name" value="EAL"/>
    <property type="match status" value="1"/>
</dbReference>
<gene>
    <name evidence="7" type="ORF">KME65_03880</name>
</gene>
<comment type="caution">
    <text evidence="7">The sequence shown here is derived from an EMBL/GenBank/DDBJ whole genome shotgun (WGS) entry which is preliminary data.</text>
</comment>
<feature type="domain" description="HAMP" evidence="5">
    <location>
        <begin position="195"/>
        <end position="247"/>
    </location>
</feature>
<evidence type="ECO:0000313" key="8">
    <source>
        <dbReference type="Proteomes" id="UP000770889"/>
    </source>
</evidence>
<dbReference type="FunFam" id="3.30.70.270:FF:000001">
    <property type="entry name" value="Diguanylate cyclase domain protein"/>
    <property type="match status" value="1"/>
</dbReference>
<keyword evidence="2" id="KW-0472">Membrane</keyword>
<dbReference type="Pfam" id="PF00672">
    <property type="entry name" value="HAMP"/>
    <property type="match status" value="1"/>
</dbReference>
<feature type="domain" description="PAS" evidence="3">
    <location>
        <begin position="248"/>
        <end position="301"/>
    </location>
</feature>
<dbReference type="InterPro" id="IPR000160">
    <property type="entry name" value="GGDEF_dom"/>
</dbReference>
<dbReference type="NCBIfam" id="TIGR00229">
    <property type="entry name" value="sensory_box"/>
    <property type="match status" value="1"/>
</dbReference>
<dbReference type="InterPro" id="IPR035919">
    <property type="entry name" value="EAL_sf"/>
</dbReference>
<dbReference type="InterPro" id="IPR029787">
    <property type="entry name" value="Nucleotide_cyclase"/>
</dbReference>
<dbReference type="SMART" id="SM00304">
    <property type="entry name" value="HAMP"/>
    <property type="match status" value="1"/>
</dbReference>
<name>A0A944QSJ0_9GAMM</name>
<dbReference type="InterPro" id="IPR003660">
    <property type="entry name" value="HAMP_dom"/>
</dbReference>
<dbReference type="GO" id="GO:0007165">
    <property type="term" value="P:signal transduction"/>
    <property type="evidence" value="ECO:0007669"/>
    <property type="project" value="InterPro"/>
</dbReference>
<dbReference type="Gene3D" id="3.30.70.270">
    <property type="match status" value="1"/>
</dbReference>
<dbReference type="SUPFAM" id="SSF55785">
    <property type="entry name" value="PYP-like sensor domain (PAS domain)"/>
    <property type="match status" value="1"/>
</dbReference>
<dbReference type="GO" id="GO:0003824">
    <property type="term" value="F:catalytic activity"/>
    <property type="evidence" value="ECO:0007669"/>
    <property type="project" value="UniProtKB-ARBA"/>
</dbReference>
<feature type="domain" description="EAL" evidence="4">
    <location>
        <begin position="550"/>
        <end position="800"/>
    </location>
</feature>
<dbReference type="SUPFAM" id="SSF141868">
    <property type="entry name" value="EAL domain-like"/>
    <property type="match status" value="1"/>
</dbReference>
<sequence length="814" mass="92212">MKQTTIFRHLFKRIALILLGVNLIFSIVLLPLYNDKLIRMIAIQGETFSHSTIAACSEALYTEDYSFVISYVRKVLKQSPEITFVTFTSTKGIKIKLTGDEWNVENLDRPFDYSLFKAANPYTIEHVKNIDSEADANEFVFSKPINISGLEWGIFTLGLSDTEYEALKSSYFTNVLVFSFVLLFISLLLLHGSSLKLGQQLSRLRDTANRLANGELSARAPTDAIGEVSVLASTLNGMAKSLDNNTQELRRLARLVEDTNDAIAIFDSNDKIIFVNAALKKIISQTDDYFSGMTLFTFLSHLKVGRNKQREIAKEFSNVDQHDWSTDITISTINHELTHMTMRIERFDIDEVDSGGYFVILSDITRRKQLEHELEVLAYIDKLTKLPNRRYFMDQLTEAVEKSETFDSGLAVIFLDLDNFKIINDSLGHEIGDVVLGEAGWRIQDALRSDDIVCRLGGDEFTAIIKGIKNKKSIGQIAAAILKRFQVPYYCNDRELRVSASIGVVVYPDDGLSTKELIKNADTAMYAAKKSGKNAFRFFSEEMHHDIRDFLDIESSLRQAINSNGLYLAYQPFVNSENREIHHCEALLRWKHPERGLIPPGKFIPIAEQAGLIGDIGKWVFDKVCRQIKAWKFDITVSINVSGTELLDNHFAERLNNTLIEHDVSPHHIQLEFTEHVLVSKEGKNLPILNQLKRIGFGLAVDDFGTGFSSLSYLTELPVDVIKIDKSFINRIPHDRKTVAVSNSIISLAHDLEIVTIGEGVENQDQVEWLRAHNCKLIQGYYFHKPMSADELEGLIKTTNVTLIDVHRIKREKT</sequence>
<dbReference type="GO" id="GO:0016020">
    <property type="term" value="C:membrane"/>
    <property type="evidence" value="ECO:0007669"/>
    <property type="project" value="InterPro"/>
</dbReference>
<dbReference type="SMART" id="SM00052">
    <property type="entry name" value="EAL"/>
    <property type="match status" value="1"/>
</dbReference>
<dbReference type="InterPro" id="IPR035965">
    <property type="entry name" value="PAS-like_dom_sf"/>
</dbReference>
<dbReference type="AlphaFoldDB" id="A0A944QSJ0"/>
<evidence type="ECO:0000256" key="1">
    <source>
        <dbReference type="ARBA" id="ARBA00001946"/>
    </source>
</evidence>
<dbReference type="Pfam" id="PF00563">
    <property type="entry name" value="EAL"/>
    <property type="match status" value="1"/>
</dbReference>
<proteinExistence type="predicted"/>
<keyword evidence="2" id="KW-0812">Transmembrane</keyword>
<dbReference type="InterPro" id="IPR052155">
    <property type="entry name" value="Biofilm_reg_signaling"/>
</dbReference>
<dbReference type="PROSITE" id="PS50887">
    <property type="entry name" value="GGDEF"/>
    <property type="match status" value="1"/>
</dbReference>